<feature type="compositionally biased region" description="Low complexity" evidence="1">
    <location>
        <begin position="329"/>
        <end position="346"/>
    </location>
</feature>
<feature type="signal peptide" evidence="3">
    <location>
        <begin position="1"/>
        <end position="20"/>
    </location>
</feature>
<proteinExistence type="predicted"/>
<dbReference type="AlphaFoldDB" id="A0A1L7X2I5"/>
<name>A0A1L7X2I5_9HELO</name>
<accession>A0A1L7X2I5</accession>
<keyword evidence="3" id="KW-0732">Signal</keyword>
<evidence type="ECO:0000313" key="4">
    <source>
        <dbReference type="EMBL" id="CZR59233.1"/>
    </source>
</evidence>
<feature type="region of interest" description="Disordered" evidence="1">
    <location>
        <begin position="266"/>
        <end position="293"/>
    </location>
</feature>
<reference evidence="4 5" key="1">
    <citation type="submission" date="2016-03" db="EMBL/GenBank/DDBJ databases">
        <authorList>
            <person name="Ploux O."/>
        </authorList>
    </citation>
    <scope>NUCLEOTIDE SEQUENCE [LARGE SCALE GENOMIC DNA]</scope>
    <source>
        <strain evidence="4 5">UAMH 11012</strain>
    </source>
</reference>
<keyword evidence="2" id="KW-0812">Transmembrane</keyword>
<keyword evidence="2" id="KW-1133">Transmembrane helix</keyword>
<keyword evidence="2" id="KW-0472">Membrane</keyword>
<evidence type="ECO:0008006" key="6">
    <source>
        <dbReference type="Google" id="ProtNLM"/>
    </source>
</evidence>
<dbReference type="Proteomes" id="UP000184330">
    <property type="component" value="Unassembled WGS sequence"/>
</dbReference>
<organism evidence="4 5">
    <name type="scientific">Phialocephala subalpina</name>
    <dbReference type="NCBI Taxonomy" id="576137"/>
    <lineage>
        <taxon>Eukaryota</taxon>
        <taxon>Fungi</taxon>
        <taxon>Dikarya</taxon>
        <taxon>Ascomycota</taxon>
        <taxon>Pezizomycotina</taxon>
        <taxon>Leotiomycetes</taxon>
        <taxon>Helotiales</taxon>
        <taxon>Mollisiaceae</taxon>
        <taxon>Phialocephala</taxon>
        <taxon>Phialocephala fortinii species complex</taxon>
    </lineage>
</organism>
<evidence type="ECO:0000256" key="2">
    <source>
        <dbReference type="SAM" id="Phobius"/>
    </source>
</evidence>
<feature type="region of interest" description="Disordered" evidence="1">
    <location>
        <begin position="305"/>
        <end position="456"/>
    </location>
</feature>
<dbReference type="EMBL" id="FJOG01000013">
    <property type="protein sequence ID" value="CZR59233.1"/>
    <property type="molecule type" value="Genomic_DNA"/>
</dbReference>
<keyword evidence="5" id="KW-1185">Reference proteome</keyword>
<sequence length="456" mass="48654">MKPLSISIPLALAIPTLVSGLLVEPASPQCADTCGNILTSTRGSEMTCDDADYASSTYGATFKACISCELNSTYYNPTKKTSDLQWAIYNLRYALSWCLFGADNNTNTANTPCLTSFSCGPLQSAFEYDSLNPNASSYSYCPLMNSVSAPKCSSCLQEMGNENFLANFVTVLEGACVEQPVLGSRLNIAGNVFSSNTVNVTNPTATPISTYNPSKGGFTLGAKIGVAVGAIVIFLAITGFCIVWNGKRRRRRILAEKARASGYEWQAHHGSMHHSSPREAVSQGPFFDSPQSQKPLFTTNAWGQIISDDSPVSGHPGMSPDTQRGAFEPAYFSPYSSTYTSPVSATDPPGAKKVDQWPKDKKVEPEDGGERIEMGAVGGAGQEYPFPNDKKDPASFGISSMGRESWTAPQPPILSHPGNGRGQGLPGQGLPSRQNSQQSQSHGGLTEDDARKGHAL</sequence>
<feature type="transmembrane region" description="Helical" evidence="2">
    <location>
        <begin position="224"/>
        <end position="244"/>
    </location>
</feature>
<dbReference type="STRING" id="576137.A0A1L7X2I5"/>
<evidence type="ECO:0000256" key="3">
    <source>
        <dbReference type="SAM" id="SignalP"/>
    </source>
</evidence>
<feature type="chain" id="PRO_5012408552" description="Lpxtg-domain-containing protein" evidence="3">
    <location>
        <begin position="21"/>
        <end position="456"/>
    </location>
</feature>
<evidence type="ECO:0000313" key="5">
    <source>
        <dbReference type="Proteomes" id="UP000184330"/>
    </source>
</evidence>
<gene>
    <name evidence="4" type="ORF">PAC_09125</name>
</gene>
<feature type="compositionally biased region" description="Basic and acidic residues" evidence="1">
    <location>
        <begin position="350"/>
        <end position="373"/>
    </location>
</feature>
<evidence type="ECO:0000256" key="1">
    <source>
        <dbReference type="SAM" id="MobiDB-lite"/>
    </source>
</evidence>
<protein>
    <recommendedName>
        <fullName evidence="6">Lpxtg-domain-containing protein</fullName>
    </recommendedName>
</protein>
<dbReference type="OrthoDB" id="5239590at2759"/>